<keyword evidence="5" id="KW-0949">S-adenosyl-L-methionine</keyword>
<keyword evidence="3 11" id="KW-0489">Methyltransferase</keyword>
<evidence type="ECO:0000256" key="3">
    <source>
        <dbReference type="ARBA" id="ARBA00022603"/>
    </source>
</evidence>
<evidence type="ECO:0000259" key="9">
    <source>
        <dbReference type="Pfam" id="PF06616"/>
    </source>
</evidence>
<proteinExistence type="inferred from homology"/>
<dbReference type="GO" id="GO:0000287">
    <property type="term" value="F:magnesium ion binding"/>
    <property type="evidence" value="ECO:0007669"/>
    <property type="project" value="InterPro"/>
</dbReference>
<evidence type="ECO:0000256" key="2">
    <source>
        <dbReference type="ARBA" id="ARBA00011900"/>
    </source>
</evidence>
<dbReference type="GO" id="GO:0003677">
    <property type="term" value="F:DNA binding"/>
    <property type="evidence" value="ECO:0007669"/>
    <property type="project" value="InterPro"/>
</dbReference>
<keyword evidence="4 11" id="KW-0808">Transferase</keyword>
<feature type="domain" description="DNA methylase adenine-specific" evidence="8">
    <location>
        <begin position="38"/>
        <end position="313"/>
    </location>
</feature>
<dbReference type="Gene3D" id="1.10.10.1820">
    <property type="entry name" value="BsuBI/PstI restriction endonuclease-like"/>
    <property type="match status" value="1"/>
</dbReference>
<dbReference type="Pfam" id="PF06616">
    <property type="entry name" value="BsuBI_PstI_RE"/>
    <property type="match status" value="1"/>
</dbReference>
<comment type="caution">
    <text evidence="11">The sequence shown here is derived from an EMBL/GenBank/DDBJ whole genome shotgun (WGS) entry which is preliminary data.</text>
</comment>
<dbReference type="Gene3D" id="3.40.50.150">
    <property type="entry name" value="Vaccinia Virus protein VP39"/>
    <property type="match status" value="1"/>
</dbReference>
<gene>
    <name evidence="11" type="ORF">DFR28_101893</name>
</gene>
<dbReference type="InterPro" id="IPR050953">
    <property type="entry name" value="N4_N6_ade-DNA_methylase"/>
</dbReference>
<dbReference type="GO" id="GO:0009307">
    <property type="term" value="P:DNA restriction-modification system"/>
    <property type="evidence" value="ECO:0007669"/>
    <property type="project" value="UniProtKB-KW"/>
</dbReference>
<dbReference type="Pfam" id="PF02384">
    <property type="entry name" value="N6_Mtase"/>
    <property type="match status" value="1"/>
</dbReference>
<dbReference type="InterPro" id="IPR009528">
    <property type="entry name" value="Restrct_endonuc_II_BsuBI_C"/>
</dbReference>
<dbReference type="Pfam" id="PF17728">
    <property type="entry name" value="BsuBI_PstI_RE_N"/>
    <property type="match status" value="1"/>
</dbReference>
<accession>A0A395JSR2</accession>
<sequence>MGKHNLMPLLSSADQYSGALEQVDLIRLRANTVIDSDKRSQLGQFFTPSGISLFMASLFSSIKGDVKLLDPGCGPCSLSAAFVDESIKRGELKSIEINAFDIEEALTPFIRESLDICEELLSLSNIDSTSKYHKKDFILDRAKSGIGKNSKKYTHSILNPPYKKIRVDSDHRRALMTAGIEAVNLYSGFLSLTIKQLAQSGELVAIVPRSFCNGPYYEDLRNQILNETSIEHIHLFDSRTNAFSNDKVLQENVIIHLVKGKDQGQVTITSSPNADFFLDSETNSVSAEDLTKRTVNFESVVFPNDQQKFFHIAANTRDQNLVDRLSIFTSTLDDLGIQVSTGPVVDFRAREELRDNLVEQSVPLLYPAHLKYKVTWPIEKKSNAINVSKKTLPTLWKNKGHFIVVRRLSSKEEHRRIVATYYNGSLPGELIGFDNKLNVFHIDKVGMNKHLALGLYCFLNCKLLDDYYRLFGGHTQVNASDLRNFHFPNKELLLKIGRRRNIENRTLEEIDKIIDEEISQMTGESSSPLPAQKKVEGALKVLDMLGMPRAQQNERSALTLLALLNLSPEGSWKQLQNPLIGVTPIMDWCRNVYGKNYAPNSRETFRRFTLHQFVEGGIALYNPDQPDRPVNSPKACYQISPDLIKVLQKYNTEKWEGALESWLSKRGTLTKKYAMERKMEMIPLTLDDGTKIKLSPGAHSQLIRDIVEEFGPRFAPGSEVIYIGDTETKEGFFRKERLMELGVKVNRKGKLPDVVLYWPERDWILLVESVTSHGPVDGIRHGQLSELFKDANPGLVYVTAFPDRKIMAKYVSEVSWETEVWVADAPTHLIHFNGVRFLGPYD</sequence>
<dbReference type="GO" id="GO:0008170">
    <property type="term" value="F:N-methyltransferase activity"/>
    <property type="evidence" value="ECO:0007669"/>
    <property type="project" value="InterPro"/>
</dbReference>
<evidence type="ECO:0000256" key="4">
    <source>
        <dbReference type="ARBA" id="ARBA00022679"/>
    </source>
</evidence>
<evidence type="ECO:0000256" key="6">
    <source>
        <dbReference type="ARBA" id="ARBA00022747"/>
    </source>
</evidence>
<evidence type="ECO:0000256" key="7">
    <source>
        <dbReference type="ARBA" id="ARBA00047942"/>
    </source>
</evidence>
<name>A0A395JSR2_9GAMM</name>
<dbReference type="PRINTS" id="PR00507">
    <property type="entry name" value="N12N6MTFRASE"/>
</dbReference>
<feature type="domain" description="BsuBI/PstI restriction endonuclease HTH" evidence="10">
    <location>
        <begin position="533"/>
        <end position="670"/>
    </location>
</feature>
<dbReference type="Gene3D" id="3.40.1350.80">
    <property type="match status" value="1"/>
</dbReference>
<keyword evidence="6" id="KW-0680">Restriction system</keyword>
<evidence type="ECO:0000313" key="11">
    <source>
        <dbReference type="EMBL" id="RBP53506.1"/>
    </source>
</evidence>
<dbReference type="InterPro" id="IPR041962">
    <property type="entry name" value="BsuBI/PstI_N_sf"/>
</dbReference>
<evidence type="ECO:0000256" key="1">
    <source>
        <dbReference type="ARBA" id="ARBA00006594"/>
    </source>
</evidence>
<evidence type="ECO:0000313" key="12">
    <source>
        <dbReference type="Proteomes" id="UP000253083"/>
    </source>
</evidence>
<evidence type="ECO:0000256" key="5">
    <source>
        <dbReference type="ARBA" id="ARBA00022691"/>
    </source>
</evidence>
<dbReference type="InterPro" id="IPR041963">
    <property type="entry name" value="BsuBI/PstI_C_sf"/>
</dbReference>
<dbReference type="InterPro" id="IPR003356">
    <property type="entry name" value="DNA_methylase_A-5"/>
</dbReference>
<dbReference type="GO" id="GO:0032259">
    <property type="term" value="P:methylation"/>
    <property type="evidence" value="ECO:0007669"/>
    <property type="project" value="UniProtKB-KW"/>
</dbReference>
<comment type="catalytic activity">
    <reaction evidence="7">
        <text>a 2'-deoxyadenosine in DNA + S-adenosyl-L-methionine = an N(6)-methyl-2'-deoxyadenosine in DNA + S-adenosyl-L-homocysteine + H(+)</text>
        <dbReference type="Rhea" id="RHEA:15197"/>
        <dbReference type="Rhea" id="RHEA-COMP:12418"/>
        <dbReference type="Rhea" id="RHEA-COMP:12419"/>
        <dbReference type="ChEBI" id="CHEBI:15378"/>
        <dbReference type="ChEBI" id="CHEBI:57856"/>
        <dbReference type="ChEBI" id="CHEBI:59789"/>
        <dbReference type="ChEBI" id="CHEBI:90615"/>
        <dbReference type="ChEBI" id="CHEBI:90616"/>
        <dbReference type="EC" id="2.1.1.72"/>
    </reaction>
</comment>
<dbReference type="GO" id="GO:0009007">
    <property type="term" value="F:site-specific DNA-methyltransferase (adenine-specific) activity"/>
    <property type="evidence" value="ECO:0007669"/>
    <property type="project" value="UniProtKB-EC"/>
</dbReference>
<dbReference type="Proteomes" id="UP000253083">
    <property type="component" value="Unassembled WGS sequence"/>
</dbReference>
<dbReference type="AlphaFoldDB" id="A0A395JSR2"/>
<comment type="similarity">
    <text evidence="1">Belongs to the N(4)/N(6)-methyltransferase family.</text>
</comment>
<dbReference type="EMBL" id="QNRT01000001">
    <property type="protein sequence ID" value="RBP53506.1"/>
    <property type="molecule type" value="Genomic_DNA"/>
</dbReference>
<reference evidence="11 12" key="1">
    <citation type="submission" date="2018-06" db="EMBL/GenBank/DDBJ databases">
        <title>Genomic Encyclopedia of Type Strains, Phase IV (KMG-IV): sequencing the most valuable type-strain genomes for metagenomic binning, comparative biology and taxonomic classification.</title>
        <authorList>
            <person name="Goeker M."/>
        </authorList>
    </citation>
    <scope>NUCLEOTIDE SEQUENCE [LARGE SCALE GENOMIC DNA]</scope>
    <source>
        <strain evidence="11 12">DSM 24032</strain>
    </source>
</reference>
<evidence type="ECO:0000259" key="8">
    <source>
        <dbReference type="Pfam" id="PF02384"/>
    </source>
</evidence>
<keyword evidence="12" id="KW-1185">Reference proteome</keyword>
<feature type="domain" description="BsuBI/PstI restriction endonuclease" evidence="9">
    <location>
        <begin position="682"/>
        <end position="834"/>
    </location>
</feature>
<dbReference type="GO" id="GO:0009036">
    <property type="term" value="F:type II site-specific deoxyribonuclease activity"/>
    <property type="evidence" value="ECO:0007669"/>
    <property type="project" value="InterPro"/>
</dbReference>
<dbReference type="PANTHER" id="PTHR33841">
    <property type="entry name" value="DNA METHYLTRANSFERASE YEEA-RELATED"/>
    <property type="match status" value="1"/>
</dbReference>
<dbReference type="EC" id="2.1.1.72" evidence="2"/>
<dbReference type="SUPFAM" id="SSF53335">
    <property type="entry name" value="S-adenosyl-L-methionine-dependent methyltransferases"/>
    <property type="match status" value="1"/>
</dbReference>
<protein>
    <recommendedName>
        <fullName evidence="2">site-specific DNA-methyltransferase (adenine-specific)</fullName>
        <ecNumber evidence="2">2.1.1.72</ecNumber>
    </recommendedName>
</protein>
<evidence type="ECO:0000259" key="10">
    <source>
        <dbReference type="Pfam" id="PF17728"/>
    </source>
</evidence>
<dbReference type="InParanoid" id="A0A395JSR2"/>
<organism evidence="11 12">
    <name type="scientific">Arenicella xantha</name>
    <dbReference type="NCBI Taxonomy" id="644221"/>
    <lineage>
        <taxon>Bacteria</taxon>
        <taxon>Pseudomonadati</taxon>
        <taxon>Pseudomonadota</taxon>
        <taxon>Gammaproteobacteria</taxon>
        <taxon>Arenicellales</taxon>
        <taxon>Arenicellaceae</taxon>
        <taxon>Arenicella</taxon>
    </lineage>
</organism>
<dbReference type="PANTHER" id="PTHR33841:SF5">
    <property type="entry name" value="DNA METHYLASE (MODIFICATION METHYLASE) (METHYLTRANSFERASE)-RELATED"/>
    <property type="match status" value="1"/>
</dbReference>
<dbReference type="InterPro" id="IPR041454">
    <property type="entry name" value="BsuBI/PstI_N"/>
</dbReference>
<dbReference type="InterPro" id="IPR029063">
    <property type="entry name" value="SAM-dependent_MTases_sf"/>
</dbReference>
<dbReference type="RefSeq" id="WP_211316862.1">
    <property type="nucleotide sequence ID" value="NZ_QNRT01000001.1"/>
</dbReference>